<accession>A0A5M3W4V7</accession>
<evidence type="ECO:0000256" key="2">
    <source>
        <dbReference type="RuleBase" id="RU361205"/>
    </source>
</evidence>
<dbReference type="EC" id="2.5.1.15" evidence="2"/>
<dbReference type="AlphaFoldDB" id="A0A5M3W4V7"/>
<dbReference type="GO" id="GO:0046872">
    <property type="term" value="F:metal ion binding"/>
    <property type="evidence" value="ECO:0007669"/>
    <property type="project" value="UniProtKB-KW"/>
</dbReference>
<keyword evidence="2" id="KW-0289">Folate biosynthesis</keyword>
<evidence type="ECO:0000256" key="1">
    <source>
        <dbReference type="ARBA" id="ARBA00009503"/>
    </source>
</evidence>
<dbReference type="CDD" id="cd00739">
    <property type="entry name" value="DHPS"/>
    <property type="match status" value="1"/>
</dbReference>
<organism evidence="4 5">
    <name type="scientific">Acrocarpospora corrugata</name>
    <dbReference type="NCBI Taxonomy" id="35763"/>
    <lineage>
        <taxon>Bacteria</taxon>
        <taxon>Bacillati</taxon>
        <taxon>Actinomycetota</taxon>
        <taxon>Actinomycetes</taxon>
        <taxon>Streptosporangiales</taxon>
        <taxon>Streptosporangiaceae</taxon>
        <taxon>Acrocarpospora</taxon>
    </lineage>
</organism>
<dbReference type="InterPro" id="IPR011005">
    <property type="entry name" value="Dihydropteroate_synth-like_sf"/>
</dbReference>
<dbReference type="Gene3D" id="3.20.20.20">
    <property type="entry name" value="Dihydropteroate synthase-like"/>
    <property type="match status" value="1"/>
</dbReference>
<sequence>MKLGARTFDFSRQVAVMAIINRTPDSFHDRGRTFALDKAVEAALSAVSDGADWLDIGGVPFGPDGPQVGVTEEIDRVVPLIEAIRAATDAVISVDTHRGTVAEAAIRAGADVVNDTSGVSDPALATAVAAANAGLVVTHSLSGPRVHHPRPTYDDVTAEVVAFLRDRVAFAEQSGVAPDKIIVDPGHDLNKNTLHTLALTRRLPELAALGHPLLVALSNKDFIGETLNRPQHDRLPGSLAAAVFCVLNGARIIRVHDVRASVDAIRMTEALLGWHDPVNLRHNM</sequence>
<comment type="pathway">
    <text evidence="2">Cofactor biosynthesis; tetrahydrofolate biosynthesis; 7,8-dihydrofolate from 2-amino-4-hydroxy-6-hydroxymethyl-7,8-dihydropteridine diphosphate and 4-aminobenzoate: step 1/2.</text>
</comment>
<proteinExistence type="inferred from homology"/>
<dbReference type="UniPathway" id="UPA00077">
    <property type="reaction ID" value="UER00156"/>
</dbReference>
<dbReference type="NCBIfam" id="TIGR01496">
    <property type="entry name" value="DHPS"/>
    <property type="match status" value="1"/>
</dbReference>
<reference evidence="4 5" key="1">
    <citation type="submission" date="2019-10" db="EMBL/GenBank/DDBJ databases">
        <title>Whole genome shotgun sequence of Acrocarpospora corrugata NBRC 13972.</title>
        <authorList>
            <person name="Ichikawa N."/>
            <person name="Kimura A."/>
            <person name="Kitahashi Y."/>
            <person name="Komaki H."/>
            <person name="Oguchi A."/>
        </authorList>
    </citation>
    <scope>NUCLEOTIDE SEQUENCE [LARGE SCALE GENOMIC DNA]</scope>
    <source>
        <strain evidence="4 5">NBRC 13972</strain>
    </source>
</reference>
<dbReference type="Proteomes" id="UP000334990">
    <property type="component" value="Unassembled WGS sequence"/>
</dbReference>
<keyword evidence="2" id="KW-0460">Magnesium</keyword>
<dbReference type="InterPro" id="IPR000489">
    <property type="entry name" value="Pterin-binding_dom"/>
</dbReference>
<dbReference type="EMBL" id="BLAD01000077">
    <property type="protein sequence ID" value="GES04097.1"/>
    <property type="molecule type" value="Genomic_DNA"/>
</dbReference>
<dbReference type="GO" id="GO:0005829">
    <property type="term" value="C:cytosol"/>
    <property type="evidence" value="ECO:0007669"/>
    <property type="project" value="TreeGrafter"/>
</dbReference>
<dbReference type="GO" id="GO:0004156">
    <property type="term" value="F:dihydropteroate synthase activity"/>
    <property type="evidence" value="ECO:0007669"/>
    <property type="project" value="UniProtKB-EC"/>
</dbReference>
<keyword evidence="5" id="KW-1185">Reference proteome</keyword>
<dbReference type="RefSeq" id="WP_155340219.1">
    <property type="nucleotide sequence ID" value="NZ_BAAABN010000041.1"/>
</dbReference>
<dbReference type="SUPFAM" id="SSF51717">
    <property type="entry name" value="Dihydropteroate synthetase-like"/>
    <property type="match status" value="1"/>
</dbReference>
<evidence type="ECO:0000259" key="3">
    <source>
        <dbReference type="PROSITE" id="PS50972"/>
    </source>
</evidence>
<dbReference type="PROSITE" id="PS00792">
    <property type="entry name" value="DHPS_1"/>
    <property type="match status" value="1"/>
</dbReference>
<dbReference type="InterPro" id="IPR045031">
    <property type="entry name" value="DHP_synth-like"/>
</dbReference>
<feature type="domain" description="Pterin-binding" evidence="3">
    <location>
        <begin position="14"/>
        <end position="266"/>
    </location>
</feature>
<dbReference type="PANTHER" id="PTHR20941">
    <property type="entry name" value="FOLATE SYNTHESIS PROTEINS"/>
    <property type="match status" value="1"/>
</dbReference>
<dbReference type="GO" id="GO:0046656">
    <property type="term" value="P:folic acid biosynthetic process"/>
    <property type="evidence" value="ECO:0007669"/>
    <property type="project" value="UniProtKB-KW"/>
</dbReference>
<gene>
    <name evidence="4" type="ORF">Acor_61630</name>
</gene>
<comment type="cofactor">
    <cofactor evidence="2">
        <name>Mg(2+)</name>
        <dbReference type="ChEBI" id="CHEBI:18420"/>
    </cofactor>
</comment>
<name>A0A5M3W4V7_9ACTN</name>
<comment type="caution">
    <text evidence="4">The sequence shown here is derived from an EMBL/GenBank/DDBJ whole genome shotgun (WGS) entry which is preliminary data.</text>
</comment>
<evidence type="ECO:0000313" key="5">
    <source>
        <dbReference type="Proteomes" id="UP000334990"/>
    </source>
</evidence>
<dbReference type="PROSITE" id="PS50972">
    <property type="entry name" value="PTERIN_BINDING"/>
    <property type="match status" value="1"/>
</dbReference>
<evidence type="ECO:0000313" key="4">
    <source>
        <dbReference type="EMBL" id="GES04097.1"/>
    </source>
</evidence>
<keyword evidence="2" id="KW-0808">Transferase</keyword>
<dbReference type="OrthoDB" id="9811744at2"/>
<protein>
    <recommendedName>
        <fullName evidence="2">Dihydropteroate synthase</fullName>
        <shortName evidence="2">DHPS</shortName>
        <ecNumber evidence="2">2.5.1.15</ecNumber>
    </recommendedName>
    <alternativeName>
        <fullName evidence="2">Dihydropteroate pyrophosphorylase</fullName>
    </alternativeName>
</protein>
<comment type="function">
    <text evidence="2">Catalyzes the condensation of para-aminobenzoate (pABA) with 6-hydroxymethyl-7,8-dihydropterin diphosphate (DHPt-PP) to form 7,8-dihydropteroate (H2Pte), the immediate precursor of folate derivatives.</text>
</comment>
<dbReference type="GO" id="GO:0046654">
    <property type="term" value="P:tetrahydrofolate biosynthetic process"/>
    <property type="evidence" value="ECO:0007669"/>
    <property type="project" value="UniProtKB-UniPathway"/>
</dbReference>
<dbReference type="InterPro" id="IPR006390">
    <property type="entry name" value="DHP_synth_dom"/>
</dbReference>
<dbReference type="PANTHER" id="PTHR20941:SF8">
    <property type="entry name" value="INACTIVE DIHYDROPTEROATE SYNTHASE 2"/>
    <property type="match status" value="1"/>
</dbReference>
<comment type="similarity">
    <text evidence="1 2">Belongs to the DHPS family.</text>
</comment>
<keyword evidence="2" id="KW-0479">Metal-binding</keyword>
<dbReference type="Pfam" id="PF00809">
    <property type="entry name" value="Pterin_bind"/>
    <property type="match status" value="1"/>
</dbReference>